<sequence>MGRVQRLGRTAPWPHMGRVQRLGRAARRPVRGEARELLRRAALRPIRDRGQGLRPKPCTWGRNRSRSRNQDQNRRCEDCQRWNLSVASQDPPARSKHWRRDWI</sequence>
<evidence type="ECO:0000313" key="3">
    <source>
        <dbReference type="Proteomes" id="UP001153269"/>
    </source>
</evidence>
<feature type="compositionally biased region" description="Basic residues" evidence="1">
    <location>
        <begin position="94"/>
        <end position="103"/>
    </location>
</feature>
<feature type="compositionally biased region" description="Basic and acidic residues" evidence="1">
    <location>
        <begin position="30"/>
        <end position="51"/>
    </location>
</feature>
<gene>
    <name evidence="2" type="ORF">PLEPLA_LOCUS44638</name>
</gene>
<accession>A0A9N7VTE0</accession>
<keyword evidence="3" id="KW-1185">Reference proteome</keyword>
<feature type="compositionally biased region" description="Basic and acidic residues" evidence="1">
    <location>
        <begin position="68"/>
        <end position="80"/>
    </location>
</feature>
<name>A0A9N7VTE0_PLEPL</name>
<reference evidence="2" key="1">
    <citation type="submission" date="2020-03" db="EMBL/GenBank/DDBJ databases">
        <authorList>
            <person name="Weist P."/>
        </authorList>
    </citation>
    <scope>NUCLEOTIDE SEQUENCE</scope>
</reference>
<proteinExistence type="predicted"/>
<dbReference type="EMBL" id="CADEAL010004314">
    <property type="protein sequence ID" value="CAB1456843.1"/>
    <property type="molecule type" value="Genomic_DNA"/>
</dbReference>
<organism evidence="2 3">
    <name type="scientific">Pleuronectes platessa</name>
    <name type="common">European plaice</name>
    <dbReference type="NCBI Taxonomy" id="8262"/>
    <lineage>
        <taxon>Eukaryota</taxon>
        <taxon>Metazoa</taxon>
        <taxon>Chordata</taxon>
        <taxon>Craniata</taxon>
        <taxon>Vertebrata</taxon>
        <taxon>Euteleostomi</taxon>
        <taxon>Actinopterygii</taxon>
        <taxon>Neopterygii</taxon>
        <taxon>Teleostei</taxon>
        <taxon>Neoteleostei</taxon>
        <taxon>Acanthomorphata</taxon>
        <taxon>Carangaria</taxon>
        <taxon>Pleuronectiformes</taxon>
        <taxon>Pleuronectoidei</taxon>
        <taxon>Pleuronectidae</taxon>
        <taxon>Pleuronectes</taxon>
    </lineage>
</organism>
<dbReference type="Proteomes" id="UP001153269">
    <property type="component" value="Unassembled WGS sequence"/>
</dbReference>
<protein>
    <submittedName>
        <fullName evidence="2">Uncharacterized protein</fullName>
    </submittedName>
</protein>
<feature type="region of interest" description="Disordered" evidence="1">
    <location>
        <begin position="1"/>
        <end position="103"/>
    </location>
</feature>
<comment type="caution">
    <text evidence="2">The sequence shown here is derived from an EMBL/GenBank/DDBJ whole genome shotgun (WGS) entry which is preliminary data.</text>
</comment>
<evidence type="ECO:0000256" key="1">
    <source>
        <dbReference type="SAM" id="MobiDB-lite"/>
    </source>
</evidence>
<dbReference type="AlphaFoldDB" id="A0A9N7VTE0"/>
<evidence type="ECO:0000313" key="2">
    <source>
        <dbReference type="EMBL" id="CAB1456843.1"/>
    </source>
</evidence>